<evidence type="ECO:0000313" key="3">
    <source>
        <dbReference type="Proteomes" id="UP001446871"/>
    </source>
</evidence>
<sequence>MPSPLVGIFPKAFSQRSSTSAGVARDSSSTLSFDPKEDEKKQKDETKVKIAQCLKSAQKNALKQWS</sequence>
<dbReference type="EMBL" id="JAQQWM010000005">
    <property type="protein sequence ID" value="KAK8063986.1"/>
    <property type="molecule type" value="Genomic_DNA"/>
</dbReference>
<feature type="region of interest" description="Disordered" evidence="1">
    <location>
        <begin position="15"/>
        <end position="46"/>
    </location>
</feature>
<gene>
    <name evidence="2" type="ORF">PG996_008638</name>
</gene>
<dbReference type="Proteomes" id="UP001446871">
    <property type="component" value="Unassembled WGS sequence"/>
</dbReference>
<evidence type="ECO:0000313" key="2">
    <source>
        <dbReference type="EMBL" id="KAK8063986.1"/>
    </source>
</evidence>
<keyword evidence="3" id="KW-1185">Reference proteome</keyword>
<name>A0ABR1UYH6_9PEZI</name>
<feature type="compositionally biased region" description="Polar residues" evidence="1">
    <location>
        <begin position="15"/>
        <end position="32"/>
    </location>
</feature>
<proteinExistence type="predicted"/>
<organism evidence="2 3">
    <name type="scientific">Apiospora saccharicola</name>
    <dbReference type="NCBI Taxonomy" id="335842"/>
    <lineage>
        <taxon>Eukaryota</taxon>
        <taxon>Fungi</taxon>
        <taxon>Dikarya</taxon>
        <taxon>Ascomycota</taxon>
        <taxon>Pezizomycotina</taxon>
        <taxon>Sordariomycetes</taxon>
        <taxon>Xylariomycetidae</taxon>
        <taxon>Amphisphaeriales</taxon>
        <taxon>Apiosporaceae</taxon>
        <taxon>Apiospora</taxon>
    </lineage>
</organism>
<evidence type="ECO:0000256" key="1">
    <source>
        <dbReference type="SAM" id="MobiDB-lite"/>
    </source>
</evidence>
<comment type="caution">
    <text evidence="2">The sequence shown here is derived from an EMBL/GenBank/DDBJ whole genome shotgun (WGS) entry which is preliminary data.</text>
</comment>
<protein>
    <submittedName>
        <fullName evidence="2">Uncharacterized protein</fullName>
    </submittedName>
</protein>
<reference evidence="2 3" key="1">
    <citation type="submission" date="2023-01" db="EMBL/GenBank/DDBJ databases">
        <title>Analysis of 21 Apiospora genomes using comparative genomics revels a genus with tremendous synthesis potential of carbohydrate active enzymes and secondary metabolites.</title>
        <authorList>
            <person name="Sorensen T."/>
        </authorList>
    </citation>
    <scope>NUCLEOTIDE SEQUENCE [LARGE SCALE GENOMIC DNA]</scope>
    <source>
        <strain evidence="2 3">CBS 83171</strain>
    </source>
</reference>
<accession>A0ABR1UYH6</accession>
<feature type="compositionally biased region" description="Basic and acidic residues" evidence="1">
    <location>
        <begin position="34"/>
        <end position="46"/>
    </location>
</feature>